<dbReference type="AlphaFoldDB" id="A0A066YM49"/>
<evidence type="ECO:0000256" key="1">
    <source>
        <dbReference type="SAM" id="MobiDB-lite"/>
    </source>
</evidence>
<dbReference type="EMBL" id="JNBY01000116">
    <property type="protein sequence ID" value="KDN82197.1"/>
    <property type="molecule type" value="Genomic_DNA"/>
</dbReference>
<dbReference type="HOGENOM" id="CLU_2382300_0_0_11"/>
<evidence type="ECO:0000313" key="2">
    <source>
        <dbReference type="EMBL" id="KDN82197.1"/>
    </source>
</evidence>
<dbReference type="PATRIC" id="fig|1348663.4.peg.5832"/>
<accession>A0A066YM49</accession>
<feature type="region of interest" description="Disordered" evidence="1">
    <location>
        <begin position="1"/>
        <end position="32"/>
    </location>
</feature>
<proteinExistence type="predicted"/>
<evidence type="ECO:0000313" key="3">
    <source>
        <dbReference type="Proteomes" id="UP000027178"/>
    </source>
</evidence>
<reference evidence="2 3" key="1">
    <citation type="submission" date="2014-05" db="EMBL/GenBank/DDBJ databases">
        <title>Draft Genome Sequence of Kitasatospora cheerisanensis KCTC 2395.</title>
        <authorList>
            <person name="Nam D.H."/>
        </authorList>
    </citation>
    <scope>NUCLEOTIDE SEQUENCE [LARGE SCALE GENOMIC DNA]</scope>
    <source>
        <strain evidence="2 3">KCTC 2395</strain>
    </source>
</reference>
<sequence length="94" mass="9930">MPRATEPRCGRAQFTGPSTTDRPAVGDTVRQSPRAMRARLLRCADVPGRGGSWRGGQVAVVRGRLGGLRLALLAASPAAKENLVLGVTRPEVAR</sequence>
<dbReference type="RefSeq" id="WP_157032215.1">
    <property type="nucleotide sequence ID" value="NZ_KK853997.1"/>
</dbReference>
<dbReference type="Proteomes" id="UP000027178">
    <property type="component" value="Unassembled WGS sequence"/>
</dbReference>
<organism evidence="2 3">
    <name type="scientific">Kitasatospora cheerisanensis KCTC 2395</name>
    <dbReference type="NCBI Taxonomy" id="1348663"/>
    <lineage>
        <taxon>Bacteria</taxon>
        <taxon>Bacillati</taxon>
        <taxon>Actinomycetota</taxon>
        <taxon>Actinomycetes</taxon>
        <taxon>Kitasatosporales</taxon>
        <taxon>Streptomycetaceae</taxon>
        <taxon>Kitasatospora</taxon>
    </lineage>
</organism>
<name>A0A066YM49_9ACTN</name>
<keyword evidence="3" id="KW-1185">Reference proteome</keyword>
<gene>
    <name evidence="2" type="ORF">KCH_60310</name>
</gene>
<comment type="caution">
    <text evidence="2">The sequence shown here is derived from an EMBL/GenBank/DDBJ whole genome shotgun (WGS) entry which is preliminary data.</text>
</comment>
<protein>
    <submittedName>
        <fullName evidence="2">Uncharacterized protein</fullName>
    </submittedName>
</protein>